<evidence type="ECO:0000313" key="2">
    <source>
        <dbReference type="EMBL" id="GII03678.1"/>
    </source>
</evidence>
<keyword evidence="3" id="KW-1185">Reference proteome</keyword>
<name>A0A8J3T3P6_9ACTN</name>
<dbReference type="Proteomes" id="UP000634476">
    <property type="component" value="Unassembled WGS sequence"/>
</dbReference>
<sequence length="318" mass="34238">MSQAPDQDRDEPGVEKITVTPDPVPLRPPRTEIVIDVVETGGQRVTGLLRAPGGSPDRLRFTGAPGGTGWQAGHRFRPDDPPGLWQVEVTSGGLVTEQELQVLGVRPPGEVRFRGFDVQPREIAEGDAVRATGRLTIVVDGEPVPFGGQLVFIAHRPDDSDAWAYIGRTVTEWKSGEFSTEVFPDRSGDVRAVVTFLRRPEGAETAGTDEVHSESVHVEVAAFGGAVAVSRRSPVARTCSGVPCYRHVGTVRYRQDGSPTPSGWIQIHCNSGGWFPAKNPKGGLAVGPVTQGSFTVFTRRILNATAWKATYSAKDPRS</sequence>
<gene>
    <name evidence="2" type="ORF">Pta02_56860</name>
</gene>
<evidence type="ECO:0000256" key="1">
    <source>
        <dbReference type="SAM" id="MobiDB-lite"/>
    </source>
</evidence>
<evidence type="ECO:0000313" key="3">
    <source>
        <dbReference type="Proteomes" id="UP000634476"/>
    </source>
</evidence>
<proteinExistence type="predicted"/>
<feature type="region of interest" description="Disordered" evidence="1">
    <location>
        <begin position="1"/>
        <end position="28"/>
    </location>
</feature>
<comment type="caution">
    <text evidence="2">The sequence shown here is derived from an EMBL/GenBank/DDBJ whole genome shotgun (WGS) entry which is preliminary data.</text>
</comment>
<protein>
    <submittedName>
        <fullName evidence="2">Uncharacterized protein</fullName>
    </submittedName>
</protein>
<feature type="compositionally biased region" description="Basic and acidic residues" evidence="1">
    <location>
        <begin position="1"/>
        <end position="14"/>
    </location>
</feature>
<dbReference type="AlphaFoldDB" id="A0A8J3T3P6"/>
<dbReference type="RefSeq" id="WP_203877952.1">
    <property type="nucleotide sequence ID" value="NZ_BOOK01000040.1"/>
</dbReference>
<dbReference type="EMBL" id="BOOK01000040">
    <property type="protein sequence ID" value="GII03678.1"/>
    <property type="molecule type" value="Genomic_DNA"/>
</dbReference>
<accession>A0A8J3T3P6</accession>
<organism evidence="2 3">
    <name type="scientific">Planobispora takensis</name>
    <dbReference type="NCBI Taxonomy" id="1367882"/>
    <lineage>
        <taxon>Bacteria</taxon>
        <taxon>Bacillati</taxon>
        <taxon>Actinomycetota</taxon>
        <taxon>Actinomycetes</taxon>
        <taxon>Streptosporangiales</taxon>
        <taxon>Streptosporangiaceae</taxon>
        <taxon>Planobispora</taxon>
    </lineage>
</organism>
<reference evidence="2" key="1">
    <citation type="submission" date="2021-01" db="EMBL/GenBank/DDBJ databases">
        <title>Whole genome shotgun sequence of Planobispora takensis NBRC 109077.</title>
        <authorList>
            <person name="Komaki H."/>
            <person name="Tamura T."/>
        </authorList>
    </citation>
    <scope>NUCLEOTIDE SEQUENCE</scope>
    <source>
        <strain evidence="2">NBRC 109077</strain>
    </source>
</reference>